<dbReference type="AlphaFoldDB" id="A0A376B1G0"/>
<proteinExistence type="inferred from homology"/>
<protein>
    <submittedName>
        <fullName evidence="4">Related to Choline kinase</fullName>
    </submittedName>
</protein>
<dbReference type="InterPro" id="IPR011009">
    <property type="entry name" value="Kinase-like_dom_sf"/>
</dbReference>
<evidence type="ECO:0000313" key="4">
    <source>
        <dbReference type="EMBL" id="SSD58481.1"/>
    </source>
</evidence>
<dbReference type="EMBL" id="UFAJ01000017">
    <property type="protein sequence ID" value="SSD58481.1"/>
    <property type="molecule type" value="Genomic_DNA"/>
</dbReference>
<keyword evidence="4" id="KW-0418">Kinase</keyword>
<keyword evidence="5" id="KW-1185">Reference proteome</keyword>
<sequence>MSLSISSPSIEKNSRIKERSNSSGSNRRPSIPRRRSSNRLIRTISFEDESLEDQDKNVKEKSQQEQVEKLPNSSNLSATSSITTTTNTTNNHEDNALNERQDPSSSSADALLIPFVNSSLDHTLPISYFKQDIINIISALKISKWKRHIDDINNNQNNLKVRSITGAMTNSIFKVTYKGLPSLLLRIYGPNADNIIDREYELKVLARLSMQNIGPQLYGCFNNGRIEQFLESTTLTREQIREWKTSQRIARRMKELHYYIKLNKSEIEGGSISWKKLENWVTQIGKSKWSTNPENVKSVFTMVDNWNDFTRIIQKYKKYLVENDPFYNKLCFCHNDAQYGNLLFTSPIIQPGDTITPVTSSGSLLTSTSSSTSLFPTSSNINVEDIINPPLAERTQDSKLVVIDFEYGGANPPTYDLANHLSEWMHNYHCKDSWEASPEKYPNKDQVLNFLYSYVSDRKYTGGVGSEYFDEAFNKKVIELYNSIIRWRPCVQLFWALWAVIQSNELASYEQKFNKSDTKANLVEEDAPGGEKYIISYEEDDSVSNDGKEGTQSKNSNDDNNDATSINSVNSTDSTGNHEDCGVDLDSFASIKYARCKMDIFWGDIIDLGIVDVNDTSSGLCTKDTSTVKHLDTVFLRKSTV</sequence>
<dbReference type="VEuPathDB" id="FungiDB:SCODWIG_00242"/>
<dbReference type="Gene3D" id="3.90.1200.10">
    <property type="match status" value="1"/>
</dbReference>
<name>A0A376B1G0_9ASCO</name>
<dbReference type="InterPro" id="IPR007521">
    <property type="entry name" value="Choline_kin_N"/>
</dbReference>
<reference evidence="5" key="1">
    <citation type="submission" date="2018-06" db="EMBL/GenBank/DDBJ databases">
        <authorList>
            <person name="Guldener U."/>
        </authorList>
    </citation>
    <scope>NUCLEOTIDE SEQUENCE [LARGE SCALE GENOMIC DNA]</scope>
    <source>
        <strain evidence="5">UTAD17</strain>
    </source>
</reference>
<feature type="compositionally biased region" description="Polar residues" evidence="2">
    <location>
        <begin position="1"/>
        <end position="11"/>
    </location>
</feature>
<evidence type="ECO:0000313" key="5">
    <source>
        <dbReference type="Proteomes" id="UP000262825"/>
    </source>
</evidence>
<dbReference type="GO" id="GO:0004103">
    <property type="term" value="F:choline kinase activity"/>
    <property type="evidence" value="ECO:0007669"/>
    <property type="project" value="TreeGrafter"/>
</dbReference>
<dbReference type="GO" id="GO:0006646">
    <property type="term" value="P:phosphatidylethanolamine biosynthetic process"/>
    <property type="evidence" value="ECO:0007669"/>
    <property type="project" value="TreeGrafter"/>
</dbReference>
<feature type="compositionally biased region" description="Basic and acidic residues" evidence="2">
    <location>
        <begin position="53"/>
        <end position="68"/>
    </location>
</feature>
<gene>
    <name evidence="4" type="ORF">SCODWIG_00242</name>
</gene>
<dbReference type="CDD" id="cd05157">
    <property type="entry name" value="ETNK_euk"/>
    <property type="match status" value="1"/>
</dbReference>
<keyword evidence="4" id="KW-0808">Transferase</keyword>
<dbReference type="GO" id="GO:0005737">
    <property type="term" value="C:cytoplasm"/>
    <property type="evidence" value="ECO:0007669"/>
    <property type="project" value="TreeGrafter"/>
</dbReference>
<dbReference type="PANTHER" id="PTHR22603:SF93">
    <property type="entry name" value="RE24176P"/>
    <property type="match status" value="1"/>
</dbReference>
<accession>A0A376B1G0</accession>
<evidence type="ECO:0000256" key="2">
    <source>
        <dbReference type="SAM" id="MobiDB-lite"/>
    </source>
</evidence>
<comment type="similarity">
    <text evidence="1">Belongs to the choline/ethanolamine kinase family.</text>
</comment>
<evidence type="ECO:0000256" key="1">
    <source>
        <dbReference type="ARBA" id="ARBA00038211"/>
    </source>
</evidence>
<dbReference type="SUPFAM" id="SSF56112">
    <property type="entry name" value="Protein kinase-like (PK-like)"/>
    <property type="match status" value="1"/>
</dbReference>
<feature type="compositionally biased region" description="Polar residues" evidence="2">
    <location>
        <begin position="562"/>
        <end position="575"/>
    </location>
</feature>
<dbReference type="OrthoDB" id="3971405at2759"/>
<evidence type="ECO:0000259" key="3">
    <source>
        <dbReference type="Pfam" id="PF04428"/>
    </source>
</evidence>
<dbReference type="Pfam" id="PF04428">
    <property type="entry name" value="Choline_kin_N"/>
    <property type="match status" value="1"/>
</dbReference>
<dbReference type="GO" id="GO:0004305">
    <property type="term" value="F:ethanolamine kinase activity"/>
    <property type="evidence" value="ECO:0007669"/>
    <property type="project" value="TreeGrafter"/>
</dbReference>
<dbReference type="Gene3D" id="3.30.200.20">
    <property type="entry name" value="Phosphorylase Kinase, domain 1"/>
    <property type="match status" value="1"/>
</dbReference>
<feature type="compositionally biased region" description="Low complexity" evidence="2">
    <location>
        <begin position="72"/>
        <end position="90"/>
    </location>
</feature>
<feature type="domain" description="Choline kinase N-terminal" evidence="3">
    <location>
        <begin position="105"/>
        <end position="154"/>
    </location>
</feature>
<feature type="region of interest" description="Disordered" evidence="2">
    <location>
        <begin position="1"/>
        <end position="105"/>
    </location>
</feature>
<feature type="region of interest" description="Disordered" evidence="2">
    <location>
        <begin position="541"/>
        <end position="577"/>
    </location>
</feature>
<dbReference type="PANTHER" id="PTHR22603">
    <property type="entry name" value="CHOLINE/ETHANOALAMINE KINASE"/>
    <property type="match status" value="1"/>
</dbReference>
<dbReference type="Proteomes" id="UP000262825">
    <property type="component" value="Unassembled WGS sequence"/>
</dbReference>
<feature type="compositionally biased region" description="Basic and acidic residues" evidence="2">
    <location>
        <begin position="91"/>
        <end position="102"/>
    </location>
</feature>
<dbReference type="Pfam" id="PF01633">
    <property type="entry name" value="Choline_kinase"/>
    <property type="match status" value="1"/>
</dbReference>
<organism evidence="4 5">
    <name type="scientific">Saccharomycodes ludwigii</name>
    <dbReference type="NCBI Taxonomy" id="36035"/>
    <lineage>
        <taxon>Eukaryota</taxon>
        <taxon>Fungi</taxon>
        <taxon>Dikarya</taxon>
        <taxon>Ascomycota</taxon>
        <taxon>Saccharomycotina</taxon>
        <taxon>Saccharomycetes</taxon>
        <taxon>Saccharomycodales</taxon>
        <taxon>Saccharomycodaceae</taxon>
        <taxon>Saccharomycodes</taxon>
    </lineage>
</organism>